<keyword evidence="7" id="KW-1185">Reference proteome</keyword>
<dbReference type="InterPro" id="IPR051081">
    <property type="entry name" value="HTH_MetalResp_TranReg"/>
</dbReference>
<dbReference type="Pfam" id="PF12840">
    <property type="entry name" value="HTH_20"/>
    <property type="match status" value="1"/>
</dbReference>
<dbReference type="InterPro" id="IPR011991">
    <property type="entry name" value="ArsR-like_HTH"/>
</dbReference>
<dbReference type="Gene3D" id="1.10.10.10">
    <property type="entry name" value="Winged helix-like DNA-binding domain superfamily/Winged helix DNA-binding domain"/>
    <property type="match status" value="1"/>
</dbReference>
<dbReference type="GO" id="GO:0003700">
    <property type="term" value="F:DNA-binding transcription factor activity"/>
    <property type="evidence" value="ECO:0007669"/>
    <property type="project" value="InterPro"/>
</dbReference>
<dbReference type="RefSeq" id="WP_093257491.1">
    <property type="nucleotide sequence ID" value="NZ_FNKK01000002.1"/>
</dbReference>
<dbReference type="OrthoDB" id="7945987at2"/>
<evidence type="ECO:0000259" key="5">
    <source>
        <dbReference type="SMART" id="SM00418"/>
    </source>
</evidence>
<dbReference type="PANTHER" id="PTHR33154">
    <property type="entry name" value="TRANSCRIPTIONAL REGULATOR, ARSR FAMILY"/>
    <property type="match status" value="1"/>
</dbReference>
<dbReference type="GO" id="GO:0003677">
    <property type="term" value="F:DNA binding"/>
    <property type="evidence" value="ECO:0007669"/>
    <property type="project" value="UniProtKB-KW"/>
</dbReference>
<evidence type="ECO:0000313" key="6">
    <source>
        <dbReference type="EMBL" id="SDQ40581.1"/>
    </source>
</evidence>
<evidence type="ECO:0000256" key="3">
    <source>
        <dbReference type="ARBA" id="ARBA00023163"/>
    </source>
</evidence>
<dbReference type="InterPro" id="IPR036388">
    <property type="entry name" value="WH-like_DNA-bd_sf"/>
</dbReference>
<dbReference type="EMBL" id="FNKK01000002">
    <property type="protein sequence ID" value="SDQ40581.1"/>
    <property type="molecule type" value="Genomic_DNA"/>
</dbReference>
<evidence type="ECO:0000256" key="2">
    <source>
        <dbReference type="ARBA" id="ARBA00023125"/>
    </source>
</evidence>
<dbReference type="SUPFAM" id="SSF46785">
    <property type="entry name" value="Winged helix' DNA-binding domain"/>
    <property type="match status" value="1"/>
</dbReference>
<dbReference type="InterPro" id="IPR036390">
    <property type="entry name" value="WH_DNA-bd_sf"/>
</dbReference>
<dbReference type="CDD" id="cd00090">
    <property type="entry name" value="HTH_ARSR"/>
    <property type="match status" value="1"/>
</dbReference>
<evidence type="ECO:0000313" key="7">
    <source>
        <dbReference type="Proteomes" id="UP000217103"/>
    </source>
</evidence>
<organism evidence="6 7">
    <name type="scientific">Thermostaphylospora chromogena</name>
    <dbReference type="NCBI Taxonomy" id="35622"/>
    <lineage>
        <taxon>Bacteria</taxon>
        <taxon>Bacillati</taxon>
        <taxon>Actinomycetota</taxon>
        <taxon>Actinomycetes</taxon>
        <taxon>Streptosporangiales</taxon>
        <taxon>Thermomonosporaceae</taxon>
        <taxon>Thermostaphylospora</taxon>
    </lineage>
</organism>
<dbReference type="InterPro" id="IPR001845">
    <property type="entry name" value="HTH_ArsR_DNA-bd_dom"/>
</dbReference>
<dbReference type="Proteomes" id="UP000217103">
    <property type="component" value="Unassembled WGS sequence"/>
</dbReference>
<keyword evidence="2" id="KW-0238">DNA-binding</keyword>
<dbReference type="AlphaFoldDB" id="A0A1H1AM43"/>
<evidence type="ECO:0000256" key="1">
    <source>
        <dbReference type="ARBA" id="ARBA00023015"/>
    </source>
</evidence>
<name>A0A1H1AM43_9ACTN</name>
<gene>
    <name evidence="6" type="ORF">SAMN04489764_0553</name>
</gene>
<accession>A0A1H1AM43</accession>
<dbReference type="PANTHER" id="PTHR33154:SF15">
    <property type="entry name" value="REGULATORY PROTEIN ARSR"/>
    <property type="match status" value="1"/>
</dbReference>
<feature type="domain" description="HTH arsR-type" evidence="5">
    <location>
        <begin position="11"/>
        <end position="100"/>
    </location>
</feature>
<evidence type="ECO:0000256" key="4">
    <source>
        <dbReference type="SAM" id="MobiDB-lite"/>
    </source>
</evidence>
<keyword evidence="3" id="KW-0804">Transcription</keyword>
<dbReference type="SMART" id="SM00418">
    <property type="entry name" value="HTH_ARSR"/>
    <property type="match status" value="1"/>
</dbReference>
<keyword evidence="1" id="KW-0805">Transcription regulation</keyword>
<dbReference type="STRING" id="35622.SAMN04489764_0553"/>
<feature type="region of interest" description="Disordered" evidence="4">
    <location>
        <begin position="179"/>
        <end position="200"/>
    </location>
</feature>
<proteinExistence type="predicted"/>
<protein>
    <submittedName>
        <fullName evidence="6">Helix-turn-helix domain-containing protein</fullName>
    </submittedName>
</protein>
<reference evidence="6 7" key="1">
    <citation type="submission" date="2016-10" db="EMBL/GenBank/DDBJ databases">
        <authorList>
            <person name="de Groot N.N."/>
        </authorList>
    </citation>
    <scope>NUCLEOTIDE SEQUENCE [LARGE SCALE GENOMIC DNA]</scope>
    <source>
        <strain evidence="6 7">DSM 43794</strain>
    </source>
</reference>
<sequence>MGRTFRISDPRILKAVAHPLRVRMLGLLRADGPATATELARKVGESSGLTSYHLRALAKYGFIEEDPEQRDARERRWRAVHRYTSWNDTEMAATPEGAEAAAFLRRRQLDSLVRRFSDFEAERSSWSPEWQDAAGMSDHVVRLTPRSLAELRDRITALVEEYADRDAADPDAEQVFFYQAGYPRTSPAESPEEPGRESRP</sequence>